<dbReference type="Gene3D" id="3.30.50.10">
    <property type="entry name" value="Erythroid Transcription Factor GATA-1, subunit A"/>
    <property type="match status" value="3"/>
</dbReference>
<proteinExistence type="predicted"/>
<dbReference type="InterPro" id="IPR035500">
    <property type="entry name" value="NHR-like_dom_sf"/>
</dbReference>
<dbReference type="InterPro" id="IPR013088">
    <property type="entry name" value="Znf_NHR/GATA"/>
</dbReference>
<dbReference type="SUPFAM" id="SSF48508">
    <property type="entry name" value="Nuclear receptor ligand-binding domain"/>
    <property type="match status" value="2"/>
</dbReference>
<evidence type="ECO:0000256" key="3">
    <source>
        <dbReference type="ARBA" id="ARBA00022833"/>
    </source>
</evidence>
<keyword evidence="12" id="KW-1185">Reference proteome</keyword>
<gene>
    <name evidence="11" type="ORF">ONB1V03_LOCUS5378</name>
</gene>
<evidence type="ECO:0000256" key="6">
    <source>
        <dbReference type="ARBA" id="ARBA00023163"/>
    </source>
</evidence>
<dbReference type="GO" id="GO:0004879">
    <property type="term" value="F:nuclear receptor activity"/>
    <property type="evidence" value="ECO:0007669"/>
    <property type="project" value="TreeGrafter"/>
</dbReference>
<dbReference type="SMART" id="SM00399">
    <property type="entry name" value="ZnF_C4"/>
    <property type="match status" value="3"/>
</dbReference>
<dbReference type="InterPro" id="IPR050234">
    <property type="entry name" value="Nuclear_hormone_rcpt_NR1"/>
</dbReference>
<evidence type="ECO:0000256" key="5">
    <source>
        <dbReference type="ARBA" id="ARBA00023125"/>
    </source>
</evidence>
<dbReference type="GO" id="GO:0000122">
    <property type="term" value="P:negative regulation of transcription by RNA polymerase II"/>
    <property type="evidence" value="ECO:0007669"/>
    <property type="project" value="TreeGrafter"/>
</dbReference>
<dbReference type="Proteomes" id="UP000728032">
    <property type="component" value="Unassembled WGS sequence"/>
</dbReference>
<accession>A0A7R9QI75</accession>
<dbReference type="InterPro" id="IPR001723">
    <property type="entry name" value="Nuclear_hrmn_rcpt"/>
</dbReference>
<name>A0A7R9QI75_9ACAR</name>
<evidence type="ECO:0000256" key="9">
    <source>
        <dbReference type="SAM" id="MobiDB-lite"/>
    </source>
</evidence>
<evidence type="ECO:0000256" key="7">
    <source>
        <dbReference type="ARBA" id="ARBA00023170"/>
    </source>
</evidence>
<evidence type="ECO:0000256" key="4">
    <source>
        <dbReference type="ARBA" id="ARBA00023015"/>
    </source>
</evidence>
<dbReference type="PANTHER" id="PTHR24082">
    <property type="entry name" value="NUCLEAR HORMONE RECEPTOR"/>
    <property type="match status" value="1"/>
</dbReference>
<keyword evidence="6" id="KW-0804">Transcription</keyword>
<feature type="domain" description="Nuclear receptor" evidence="10">
    <location>
        <begin position="4"/>
        <end position="79"/>
    </location>
</feature>
<dbReference type="PROSITE" id="PS00031">
    <property type="entry name" value="NUCLEAR_REC_DBD_1"/>
    <property type="match status" value="1"/>
</dbReference>
<dbReference type="AlphaFoldDB" id="A0A7R9QI75"/>
<dbReference type="GO" id="GO:0000978">
    <property type="term" value="F:RNA polymerase II cis-regulatory region sequence-specific DNA binding"/>
    <property type="evidence" value="ECO:0007669"/>
    <property type="project" value="TreeGrafter"/>
</dbReference>
<dbReference type="OrthoDB" id="6352325at2759"/>
<dbReference type="GO" id="GO:0030154">
    <property type="term" value="P:cell differentiation"/>
    <property type="evidence" value="ECO:0007669"/>
    <property type="project" value="TreeGrafter"/>
</dbReference>
<dbReference type="GO" id="GO:0008270">
    <property type="term" value="F:zinc ion binding"/>
    <property type="evidence" value="ECO:0007669"/>
    <property type="project" value="UniProtKB-KW"/>
</dbReference>
<evidence type="ECO:0000256" key="8">
    <source>
        <dbReference type="ARBA" id="ARBA00023242"/>
    </source>
</evidence>
<keyword evidence="3" id="KW-0862">Zinc</keyword>
<dbReference type="InterPro" id="IPR001628">
    <property type="entry name" value="Znf_hrmn_rcpt"/>
</dbReference>
<keyword evidence="8" id="KW-0539">Nucleus</keyword>
<protein>
    <recommendedName>
        <fullName evidence="10">Nuclear receptor domain-containing protein</fullName>
    </recommendedName>
</protein>
<evidence type="ECO:0000259" key="10">
    <source>
        <dbReference type="PROSITE" id="PS51030"/>
    </source>
</evidence>
<feature type="compositionally biased region" description="Polar residues" evidence="9">
    <location>
        <begin position="106"/>
        <end position="123"/>
    </location>
</feature>
<evidence type="ECO:0000256" key="2">
    <source>
        <dbReference type="ARBA" id="ARBA00022771"/>
    </source>
</evidence>
<sequence>MDKLRMCSVCGELAQGYNFCAITCQSCKAFFRRNAYKYEKFKCRFGDICIINEKTRKMCKKCRLKKCFAVGMKKEWILNEEEKLFRRAQIEENRKLKKIKKKTSDESTGSPSSDASNAETIKSGSEEVVNDEEITDYLLQMDNFYTTEPIDTNSNNDNEMSIESIQSTTTDSDTSDESMKVVSYLSGMKEVSKELLIINEGELIDETQIIDCKHRLAVQMHCNALNQINYISCFNSFEIKRLNELTSLCMFQLIPGPKRLKQIMFSSANELMEKAASSFDTSLIKLVERVKSLSAFQSLCQNDQISLIKYSCIEVQLLKWGLFYRHENEVYIMDVKYKCKSRNNCQIDGKSRRLCKKCRLKKCFAVGMKKEWILNEEEKESRRRQIEENRIKKFGDKRKTTNGSTICTLTPSPGVDPQETDSLLVVSQNEETSDYSEKDKYLDTLGMTLEMLNDSNNEWILNEEEKESRRRQIEENRIKRFGDKRKASYNFCAISCQSCKAFFRRTAFKYETRRFCIKCRLRKCFTVGMKKEWILNAEEKESRRRQIEENRIKSPDKFMEESAQKFDINLQQLVITIKNLGAFQSLSLNDQIAVVKYNCIELDILKAGLGFNHKTESWIFKGDNNLLCKIELNSFDGFKYNFLALLKYYLNTIAKEFDSDLHILGMLIPVILFNPERPNIIHKDMIE</sequence>
<dbReference type="GO" id="GO:0045944">
    <property type="term" value="P:positive regulation of transcription by RNA polymerase II"/>
    <property type="evidence" value="ECO:0007669"/>
    <property type="project" value="TreeGrafter"/>
</dbReference>
<feature type="region of interest" description="Disordered" evidence="9">
    <location>
        <begin position="98"/>
        <end position="126"/>
    </location>
</feature>
<dbReference type="PRINTS" id="PR00047">
    <property type="entry name" value="STROIDFINGER"/>
</dbReference>
<keyword evidence="4" id="KW-0805">Transcription regulation</keyword>
<feature type="domain" description="Nuclear receptor" evidence="10">
    <location>
        <begin position="294"/>
        <end position="375"/>
    </location>
</feature>
<keyword evidence="5" id="KW-0238">DNA-binding</keyword>
<evidence type="ECO:0000313" key="11">
    <source>
        <dbReference type="EMBL" id="CAD7645775.1"/>
    </source>
</evidence>
<organism evidence="11">
    <name type="scientific">Oppiella nova</name>
    <dbReference type="NCBI Taxonomy" id="334625"/>
    <lineage>
        <taxon>Eukaryota</taxon>
        <taxon>Metazoa</taxon>
        <taxon>Ecdysozoa</taxon>
        <taxon>Arthropoda</taxon>
        <taxon>Chelicerata</taxon>
        <taxon>Arachnida</taxon>
        <taxon>Acari</taxon>
        <taxon>Acariformes</taxon>
        <taxon>Sarcoptiformes</taxon>
        <taxon>Oribatida</taxon>
        <taxon>Brachypylina</taxon>
        <taxon>Oppioidea</taxon>
        <taxon>Oppiidae</taxon>
        <taxon>Oppiella</taxon>
    </lineage>
</organism>
<reference evidence="11" key="1">
    <citation type="submission" date="2020-11" db="EMBL/GenBank/DDBJ databases">
        <authorList>
            <person name="Tran Van P."/>
        </authorList>
    </citation>
    <scope>NUCLEOTIDE SEQUENCE</scope>
</reference>
<dbReference type="PROSITE" id="PS51030">
    <property type="entry name" value="NUCLEAR_REC_DBD_2"/>
    <property type="match status" value="3"/>
</dbReference>
<dbReference type="PANTHER" id="PTHR24082:SF283">
    <property type="entry name" value="NUCLEAR HORMONE RECEPTOR HR96"/>
    <property type="match status" value="1"/>
</dbReference>
<dbReference type="SUPFAM" id="SSF57716">
    <property type="entry name" value="Glucocorticoid receptor-like (DNA-binding domain)"/>
    <property type="match status" value="3"/>
</dbReference>
<dbReference type="EMBL" id="OC916979">
    <property type="protein sequence ID" value="CAD7645775.1"/>
    <property type="molecule type" value="Genomic_DNA"/>
</dbReference>
<evidence type="ECO:0000313" key="12">
    <source>
        <dbReference type="Proteomes" id="UP000728032"/>
    </source>
</evidence>
<keyword evidence="7" id="KW-0675">Receptor</keyword>
<dbReference type="EMBL" id="CAJPVJ010002154">
    <property type="protein sequence ID" value="CAG2165840.1"/>
    <property type="molecule type" value="Genomic_DNA"/>
</dbReference>
<dbReference type="PRINTS" id="PR00398">
    <property type="entry name" value="STRDHORMONER"/>
</dbReference>
<keyword evidence="2" id="KW-0863">Zinc-finger</keyword>
<feature type="domain" description="Nuclear receptor" evidence="10">
    <location>
        <begin position="473"/>
        <end position="536"/>
    </location>
</feature>
<dbReference type="Gene3D" id="1.10.565.10">
    <property type="entry name" value="Retinoid X Receptor"/>
    <property type="match status" value="1"/>
</dbReference>
<dbReference type="Pfam" id="PF00105">
    <property type="entry name" value="zf-C4"/>
    <property type="match status" value="2"/>
</dbReference>
<evidence type="ECO:0000256" key="1">
    <source>
        <dbReference type="ARBA" id="ARBA00022723"/>
    </source>
</evidence>
<keyword evidence="1" id="KW-0479">Metal-binding</keyword>